<proteinExistence type="predicted"/>
<name>A0A1T3P2G3_9ACTN</name>
<evidence type="ECO:0000259" key="2">
    <source>
        <dbReference type="Pfam" id="PF03432"/>
    </source>
</evidence>
<comment type="caution">
    <text evidence="3">The sequence shown here is derived from an EMBL/GenBank/DDBJ whole genome shotgun (WGS) entry which is preliminary data.</text>
</comment>
<gene>
    <name evidence="3" type="ORF">B4N89_21700</name>
</gene>
<dbReference type="STRING" id="159449.B4N89_21700"/>
<keyword evidence="4" id="KW-1185">Reference proteome</keyword>
<dbReference type="Pfam" id="PF03432">
    <property type="entry name" value="Relaxase"/>
    <property type="match status" value="1"/>
</dbReference>
<organism evidence="3 4">
    <name type="scientific">Embleya scabrispora</name>
    <dbReference type="NCBI Taxonomy" id="159449"/>
    <lineage>
        <taxon>Bacteria</taxon>
        <taxon>Bacillati</taxon>
        <taxon>Actinomycetota</taxon>
        <taxon>Actinomycetes</taxon>
        <taxon>Kitasatosporales</taxon>
        <taxon>Streptomycetaceae</taxon>
        <taxon>Embleya</taxon>
    </lineage>
</organism>
<protein>
    <recommendedName>
        <fullName evidence="2">MobA/VirD2-like nuclease domain-containing protein</fullName>
    </recommendedName>
</protein>
<feature type="domain" description="MobA/VirD2-like nuclease" evidence="2">
    <location>
        <begin position="68"/>
        <end position="165"/>
    </location>
</feature>
<dbReference type="InterPro" id="IPR005094">
    <property type="entry name" value="Endonuclease_MobA/VirD2"/>
</dbReference>
<feature type="region of interest" description="Disordered" evidence="1">
    <location>
        <begin position="544"/>
        <end position="580"/>
    </location>
</feature>
<dbReference type="RefSeq" id="WP_078977500.1">
    <property type="nucleotide sequence ID" value="NZ_MWQN01000001.1"/>
</dbReference>
<feature type="region of interest" description="Disordered" evidence="1">
    <location>
        <begin position="170"/>
        <end position="197"/>
    </location>
</feature>
<evidence type="ECO:0000256" key="1">
    <source>
        <dbReference type="SAM" id="MobiDB-lite"/>
    </source>
</evidence>
<dbReference type="AlphaFoldDB" id="A0A1T3P2G3"/>
<sequence>MYPRVHKRHSRVVGLLHYLYGPGKTAEAHTDPHIVASFDDFTPDPGRDPTVTPGRLARILDVPVKQAGDRAPNRHVWHLSIRAAPEDRHLTDDEWAHIARRVLAATGIDPHGDQNGCRWVAVRHADDHIHIAATLVNADLTPVHPYRDGTKAQTECRRIEKELGLRRIAPGDGTAAKPATAPEVHKAQRAQRTTTPRDELRTRVRTAIAYAADPPTFLRALRDLGVDVHTREGPSGDTLGYKVALPGDTNASGEQIWFAGRTLAPDLSWPRILERLTTPTRRAEAPAGRPDLAATDPWDRTAAHLDQLAPFLQETDGTGTSGSRVPDPVVAGHIAAVGHLLDALPPATAPIAGTDRRALAAAAKAYERASRSRIKAAHRQADALRSTVRELAHHATGTGDGALADIVASSILVVVAISRWYAARDLGQQARAAARTAEHLRAAYRTIAPPALARLTPDSPSPDTTARYADHARTVLGPRADTITTDPAWPALTAALHHAAGQGHPPLQLLHQAVAQRELDTADNPTEVLTWRIQRLARQIPYNPRTAAARTRTSRHTRPATTTPPALTRATARDTTHHSR</sequence>
<feature type="compositionally biased region" description="Basic and acidic residues" evidence="1">
    <location>
        <begin position="571"/>
        <end position="580"/>
    </location>
</feature>
<evidence type="ECO:0000313" key="3">
    <source>
        <dbReference type="EMBL" id="OPC83204.1"/>
    </source>
</evidence>
<feature type="compositionally biased region" description="Low complexity" evidence="1">
    <location>
        <begin position="559"/>
        <end position="570"/>
    </location>
</feature>
<reference evidence="3 4" key="1">
    <citation type="submission" date="2017-03" db="EMBL/GenBank/DDBJ databases">
        <title>Draft genome sequence of Streptomyces scabrisporus NF3, endophyte isolated from Amphipterygium adstringens.</title>
        <authorList>
            <person name="Vazquez M."/>
            <person name="Ceapa C.D."/>
            <person name="Rodriguez Luna D."/>
            <person name="Sanchez Esquivel S."/>
        </authorList>
    </citation>
    <scope>NUCLEOTIDE SEQUENCE [LARGE SCALE GENOMIC DNA]</scope>
    <source>
        <strain evidence="3 4">NF3</strain>
    </source>
</reference>
<dbReference type="Proteomes" id="UP000190037">
    <property type="component" value="Unassembled WGS sequence"/>
</dbReference>
<accession>A0A1T3P2G3</accession>
<dbReference type="EMBL" id="MWQN01000001">
    <property type="protein sequence ID" value="OPC83204.1"/>
    <property type="molecule type" value="Genomic_DNA"/>
</dbReference>
<dbReference type="OrthoDB" id="4382201at2"/>
<evidence type="ECO:0000313" key="4">
    <source>
        <dbReference type="Proteomes" id="UP000190037"/>
    </source>
</evidence>